<gene>
    <name evidence="2" type="ORF">COU02_00880</name>
</gene>
<dbReference type="Proteomes" id="UP000230882">
    <property type="component" value="Unassembled WGS sequence"/>
</dbReference>
<reference evidence="3" key="1">
    <citation type="submission" date="2017-09" db="EMBL/GenBank/DDBJ databases">
        <title>Depth-based differentiation of microbial function through sediment-hosted aquifers and enrichment of novel symbionts in the deep terrestrial subsurface.</title>
        <authorList>
            <person name="Probst A.J."/>
            <person name="Ladd B."/>
            <person name="Jarett J.K."/>
            <person name="Geller-Mcgrath D.E."/>
            <person name="Sieber C.M.K."/>
            <person name="Emerson J.B."/>
            <person name="Anantharaman K."/>
            <person name="Thomas B.C."/>
            <person name="Malmstrom R."/>
            <person name="Stieglmeier M."/>
            <person name="Klingl A."/>
            <person name="Woyke T."/>
            <person name="Ryan C.M."/>
            <person name="Banfield J.F."/>
        </authorList>
    </citation>
    <scope>NUCLEOTIDE SEQUENCE [LARGE SCALE GENOMIC DNA]</scope>
</reference>
<dbReference type="InterPro" id="IPR004860">
    <property type="entry name" value="LAGLIDADG_dom"/>
</dbReference>
<evidence type="ECO:0000259" key="1">
    <source>
        <dbReference type="Pfam" id="PF00961"/>
    </source>
</evidence>
<dbReference type="GO" id="GO:0004519">
    <property type="term" value="F:endonuclease activity"/>
    <property type="evidence" value="ECO:0007669"/>
    <property type="project" value="UniProtKB-KW"/>
</dbReference>
<dbReference type="AlphaFoldDB" id="A0A2H0UYM7"/>
<name>A0A2H0UYM7_9BACT</name>
<sequence>MNLESYISGYVDGEGCFCISIRPRKGNKTGWEVVASFSVSQNEDRAEVLRLIKEYFKCGFIRRNVGDKTLKYETRNLNALLTKIIPHFKNYPLQSGKQKDFEIFKKVCQKMNKGEHLTKEGIIEISELVSKMNFSGKRHYNKIAILNSLNKMKI</sequence>
<dbReference type="PANTHER" id="PTHR36181">
    <property type="entry name" value="INTRON-ENCODED ENDONUCLEASE AI3-RELATED"/>
    <property type="match status" value="1"/>
</dbReference>
<keyword evidence="2" id="KW-0378">Hydrolase</keyword>
<protein>
    <submittedName>
        <fullName evidence="2">Endonuclease</fullName>
    </submittedName>
</protein>
<dbReference type="SUPFAM" id="SSF55608">
    <property type="entry name" value="Homing endonucleases"/>
    <property type="match status" value="1"/>
</dbReference>
<evidence type="ECO:0000313" key="2">
    <source>
        <dbReference type="EMBL" id="PIR91220.1"/>
    </source>
</evidence>
<keyword evidence="2" id="KW-0540">Nuclease</keyword>
<feature type="domain" description="Homing endonuclease LAGLIDADG" evidence="1">
    <location>
        <begin position="7"/>
        <end position="108"/>
    </location>
</feature>
<dbReference type="InterPro" id="IPR051289">
    <property type="entry name" value="LAGLIDADG_Endonuclease"/>
</dbReference>
<dbReference type="PANTHER" id="PTHR36181:SF2">
    <property type="entry name" value="INTRON-ENCODED ENDONUCLEASE AI3-RELATED"/>
    <property type="match status" value="1"/>
</dbReference>
<accession>A0A2H0UYM7</accession>
<keyword evidence="2" id="KW-0255">Endonuclease</keyword>
<organism evidence="2 3">
    <name type="scientific">bacterium (Candidatus Gribaldobacteria) CG10_big_fil_rev_8_21_14_0_10_37_46</name>
    <dbReference type="NCBI Taxonomy" id="2014276"/>
    <lineage>
        <taxon>Bacteria</taxon>
        <taxon>Candidatus Gribaldobacteria</taxon>
    </lineage>
</organism>
<dbReference type="Pfam" id="PF00961">
    <property type="entry name" value="LAGLIDADG_1"/>
    <property type="match status" value="1"/>
</dbReference>
<dbReference type="Gene3D" id="3.10.28.10">
    <property type="entry name" value="Homing endonucleases"/>
    <property type="match status" value="1"/>
</dbReference>
<evidence type="ECO:0000313" key="3">
    <source>
        <dbReference type="Proteomes" id="UP000230882"/>
    </source>
</evidence>
<dbReference type="EMBL" id="PFAU01000021">
    <property type="protein sequence ID" value="PIR91220.1"/>
    <property type="molecule type" value="Genomic_DNA"/>
</dbReference>
<dbReference type="InterPro" id="IPR027434">
    <property type="entry name" value="Homing_endonucl"/>
</dbReference>
<comment type="caution">
    <text evidence="2">The sequence shown here is derived from an EMBL/GenBank/DDBJ whole genome shotgun (WGS) entry which is preliminary data.</text>
</comment>
<proteinExistence type="predicted"/>